<feature type="transmembrane region" description="Helical" evidence="7">
    <location>
        <begin position="348"/>
        <end position="368"/>
    </location>
</feature>
<dbReference type="OrthoDB" id="5585746at2759"/>
<evidence type="ECO:0000256" key="7">
    <source>
        <dbReference type="SAM" id="Phobius"/>
    </source>
</evidence>
<feature type="binding site" evidence="6">
    <location>
        <position position="425"/>
    </location>
    <ligand>
        <name>Zn(2+)</name>
        <dbReference type="ChEBI" id="CHEBI:29105"/>
    </ligand>
</feature>
<dbReference type="Pfam" id="PF03006">
    <property type="entry name" value="HlyIII"/>
    <property type="match status" value="1"/>
</dbReference>
<dbReference type="GO" id="GO:0033211">
    <property type="term" value="P:adiponectin-activated signaling pathway"/>
    <property type="evidence" value="ECO:0007669"/>
    <property type="project" value="TreeGrafter"/>
</dbReference>
<feature type="transmembrane region" description="Helical" evidence="7">
    <location>
        <begin position="380"/>
        <end position="402"/>
    </location>
</feature>
<dbReference type="RefSeq" id="XP_027199284.1">
    <property type="nucleotide sequence ID" value="XM_027343483.1"/>
</dbReference>
<feature type="binding site" evidence="6">
    <location>
        <position position="421"/>
    </location>
    <ligand>
        <name>Zn(2+)</name>
        <dbReference type="ChEBI" id="CHEBI:29105"/>
    </ligand>
</feature>
<keyword evidence="5 7" id="KW-0472">Membrane</keyword>
<name>A0A6P6Y4E1_DERPT</name>
<organism evidence="8 9">
    <name type="scientific">Dermatophagoides pteronyssinus</name>
    <name type="common">European house dust mite</name>
    <dbReference type="NCBI Taxonomy" id="6956"/>
    <lineage>
        <taxon>Eukaryota</taxon>
        <taxon>Metazoa</taxon>
        <taxon>Ecdysozoa</taxon>
        <taxon>Arthropoda</taxon>
        <taxon>Chelicerata</taxon>
        <taxon>Arachnida</taxon>
        <taxon>Acari</taxon>
        <taxon>Acariformes</taxon>
        <taxon>Sarcoptiformes</taxon>
        <taxon>Astigmata</taxon>
        <taxon>Psoroptidia</taxon>
        <taxon>Analgoidea</taxon>
        <taxon>Pyroglyphidae</taxon>
        <taxon>Dermatophagoidinae</taxon>
        <taxon>Dermatophagoides</taxon>
    </lineage>
</organism>
<feature type="transmembrane region" description="Helical" evidence="7">
    <location>
        <begin position="219"/>
        <end position="245"/>
    </location>
</feature>
<evidence type="ECO:0000256" key="4">
    <source>
        <dbReference type="ARBA" id="ARBA00022989"/>
    </source>
</evidence>
<feature type="transmembrane region" description="Helical" evidence="7">
    <location>
        <begin position="287"/>
        <end position="309"/>
    </location>
</feature>
<comment type="similarity">
    <text evidence="2">Belongs to the ADIPOR family.</text>
</comment>
<keyword evidence="6" id="KW-0479">Metal-binding</keyword>
<evidence type="ECO:0000256" key="2">
    <source>
        <dbReference type="ARBA" id="ARBA00007018"/>
    </source>
</evidence>
<comment type="subcellular location">
    <subcellularLocation>
        <location evidence="1">Membrane</location>
        <topology evidence="1">Multi-pass membrane protein</topology>
    </subcellularLocation>
</comment>
<gene>
    <name evidence="9" type="primary">LOC113793444</name>
</gene>
<dbReference type="GO" id="GO:0038023">
    <property type="term" value="F:signaling receptor activity"/>
    <property type="evidence" value="ECO:0007669"/>
    <property type="project" value="TreeGrafter"/>
</dbReference>
<dbReference type="OMA" id="TICHFHA"/>
<dbReference type="PANTHER" id="PTHR20855">
    <property type="entry name" value="ADIPOR/PROGESTIN RECEPTOR-RELATED"/>
    <property type="match status" value="1"/>
</dbReference>
<dbReference type="PANTHER" id="PTHR20855:SF52">
    <property type="entry name" value="ADIPONECTIN RECEPTOR PROTEIN"/>
    <property type="match status" value="1"/>
</dbReference>
<feature type="binding site" evidence="6">
    <location>
        <position position="271"/>
    </location>
    <ligand>
        <name>Zn(2+)</name>
        <dbReference type="ChEBI" id="CHEBI:29105"/>
    </ligand>
</feature>
<dbReference type="InterPro" id="IPR004254">
    <property type="entry name" value="AdipoR/HlyIII-related"/>
</dbReference>
<keyword evidence="6" id="KW-0862">Zinc</keyword>
<dbReference type="FunCoup" id="A0A6P6Y4E1">
    <property type="interactions" value="803"/>
</dbReference>
<dbReference type="GO" id="GO:0046872">
    <property type="term" value="F:metal ion binding"/>
    <property type="evidence" value="ECO:0007669"/>
    <property type="project" value="UniProtKB-KW"/>
</dbReference>
<evidence type="ECO:0000313" key="8">
    <source>
        <dbReference type="Proteomes" id="UP000515146"/>
    </source>
</evidence>
<sequence>MKDFFGVILQSNNEKIRFSTSIKLTIPITTENDKNKSEHSIDDNSYIQIVVTVPDFNNNNEKDSKENKEEIITIVSADNQAGQLPIMPPNADSSATTTIFEQKTESNYLDADDVDQTKSSANQNGVRLRGHQQIDNDVNIGHQPNQLMMVSKKLVEKAGTMEHAMMCMLHNAWNLRHFHHLPQWLQDNDYLLFGHRPPLASFTACFWSIFRLHTETMNIWTHGLGCITFVLLSIYLFVASAYATIPIIDKIMLGIFLCTAILCLAFSTCYHTLACHSHQVLVLVCKLDYCGISLLIAGSIVPCLYYAFYCSFYSQITYTIMTISLCAASVTVSFSAKFSEPQYRPLRATVFFSYAFFSFIPAVHWFLVHSDDETFYHSSFRTAIFCLAAMAILYIIGAVLYASRIPERFYPGKFDFYFHSHQLFHIFVILAAICHLRGITSMADFRLFVQQSTCQL</sequence>
<dbReference type="InParanoid" id="A0A6P6Y4E1"/>
<feature type="transmembrane region" description="Helical" evidence="7">
    <location>
        <begin position="423"/>
        <end position="443"/>
    </location>
</feature>
<evidence type="ECO:0000256" key="6">
    <source>
        <dbReference type="PIRSR" id="PIRSR604254-1"/>
    </source>
</evidence>
<evidence type="ECO:0000256" key="1">
    <source>
        <dbReference type="ARBA" id="ARBA00004141"/>
    </source>
</evidence>
<feature type="transmembrane region" description="Helical" evidence="7">
    <location>
        <begin position="315"/>
        <end position="336"/>
    </location>
</feature>
<keyword evidence="8" id="KW-1185">Reference proteome</keyword>
<dbReference type="AlphaFoldDB" id="A0A6P6Y4E1"/>
<keyword evidence="3 7" id="KW-0812">Transmembrane</keyword>
<protein>
    <submittedName>
        <fullName evidence="9">Adiponectin receptor protein 2-like isoform X1</fullName>
    </submittedName>
</protein>
<evidence type="ECO:0000313" key="9">
    <source>
        <dbReference type="RefSeq" id="XP_027199284.1"/>
    </source>
</evidence>
<feature type="transmembrane region" description="Helical" evidence="7">
    <location>
        <begin position="251"/>
        <end position="275"/>
    </location>
</feature>
<dbReference type="Proteomes" id="UP000515146">
    <property type="component" value="Unplaced"/>
</dbReference>
<keyword evidence="4 7" id="KW-1133">Transmembrane helix</keyword>
<evidence type="ECO:0000256" key="3">
    <source>
        <dbReference type="ARBA" id="ARBA00022692"/>
    </source>
</evidence>
<proteinExistence type="inferred from homology"/>
<evidence type="ECO:0000256" key="5">
    <source>
        <dbReference type="ARBA" id="ARBA00023136"/>
    </source>
</evidence>
<reference evidence="9" key="1">
    <citation type="submission" date="2025-08" db="UniProtKB">
        <authorList>
            <consortium name="RefSeq"/>
        </authorList>
    </citation>
    <scope>IDENTIFICATION</scope>
    <source>
        <strain evidence="9">Airmid</strain>
    </source>
</reference>
<dbReference type="GO" id="GO:0005886">
    <property type="term" value="C:plasma membrane"/>
    <property type="evidence" value="ECO:0007669"/>
    <property type="project" value="TreeGrafter"/>
</dbReference>
<dbReference type="KEGG" id="dpte:113793444"/>
<accession>A0A6P6Y4E1</accession>